<dbReference type="EMBL" id="KV454296">
    <property type="protein sequence ID" value="ODQ72227.1"/>
    <property type="molecule type" value="Genomic_DNA"/>
</dbReference>
<keyword evidence="2" id="KW-0812">Transmembrane</keyword>
<evidence type="ECO:0000313" key="3">
    <source>
        <dbReference type="EMBL" id="ODQ72227.1"/>
    </source>
</evidence>
<feature type="compositionally biased region" description="Basic and acidic residues" evidence="1">
    <location>
        <begin position="32"/>
        <end position="41"/>
    </location>
</feature>
<evidence type="ECO:0000256" key="1">
    <source>
        <dbReference type="SAM" id="MobiDB-lite"/>
    </source>
</evidence>
<dbReference type="AlphaFoldDB" id="A0A1E3Q5F7"/>
<dbReference type="OrthoDB" id="3059356at2759"/>
<keyword evidence="2" id="KW-0472">Membrane</keyword>
<evidence type="ECO:0000313" key="4">
    <source>
        <dbReference type="Proteomes" id="UP000094385"/>
    </source>
</evidence>
<keyword evidence="2" id="KW-1133">Transmembrane helix</keyword>
<accession>A0A1E3Q5F7</accession>
<feature type="region of interest" description="Disordered" evidence="1">
    <location>
        <begin position="1"/>
        <end position="45"/>
    </location>
</feature>
<gene>
    <name evidence="3" type="ORF">LIPSTDRAFT_320918</name>
</gene>
<feature type="transmembrane region" description="Helical" evidence="2">
    <location>
        <begin position="78"/>
        <end position="97"/>
    </location>
</feature>
<organism evidence="3 4">
    <name type="scientific">Lipomyces starkeyi NRRL Y-11557</name>
    <dbReference type="NCBI Taxonomy" id="675824"/>
    <lineage>
        <taxon>Eukaryota</taxon>
        <taxon>Fungi</taxon>
        <taxon>Dikarya</taxon>
        <taxon>Ascomycota</taxon>
        <taxon>Saccharomycotina</taxon>
        <taxon>Lipomycetes</taxon>
        <taxon>Lipomycetales</taxon>
        <taxon>Lipomycetaceae</taxon>
        <taxon>Lipomyces</taxon>
    </lineage>
</organism>
<protein>
    <submittedName>
        <fullName evidence="3">Uncharacterized protein</fullName>
    </submittedName>
</protein>
<reference evidence="3 4" key="1">
    <citation type="journal article" date="2016" name="Proc. Natl. Acad. Sci. U.S.A.">
        <title>Comparative genomics of biotechnologically important yeasts.</title>
        <authorList>
            <person name="Riley R."/>
            <person name="Haridas S."/>
            <person name="Wolfe K.H."/>
            <person name="Lopes M.R."/>
            <person name="Hittinger C.T."/>
            <person name="Goeker M."/>
            <person name="Salamov A.A."/>
            <person name="Wisecaver J.H."/>
            <person name="Long T.M."/>
            <person name="Calvey C.H."/>
            <person name="Aerts A.L."/>
            <person name="Barry K.W."/>
            <person name="Choi C."/>
            <person name="Clum A."/>
            <person name="Coughlan A.Y."/>
            <person name="Deshpande S."/>
            <person name="Douglass A.P."/>
            <person name="Hanson S.J."/>
            <person name="Klenk H.-P."/>
            <person name="LaButti K.M."/>
            <person name="Lapidus A."/>
            <person name="Lindquist E.A."/>
            <person name="Lipzen A.M."/>
            <person name="Meier-Kolthoff J.P."/>
            <person name="Ohm R.A."/>
            <person name="Otillar R.P."/>
            <person name="Pangilinan J.L."/>
            <person name="Peng Y."/>
            <person name="Rokas A."/>
            <person name="Rosa C.A."/>
            <person name="Scheuner C."/>
            <person name="Sibirny A.A."/>
            <person name="Slot J.C."/>
            <person name="Stielow J.B."/>
            <person name="Sun H."/>
            <person name="Kurtzman C.P."/>
            <person name="Blackwell M."/>
            <person name="Grigoriev I.V."/>
            <person name="Jeffries T.W."/>
        </authorList>
    </citation>
    <scope>NUCLEOTIDE SEQUENCE [LARGE SCALE GENOMIC DNA]</scope>
    <source>
        <strain evidence="3 4">NRRL Y-11557</strain>
    </source>
</reference>
<feature type="compositionally biased region" description="Basic and acidic residues" evidence="1">
    <location>
        <begin position="1"/>
        <end position="15"/>
    </location>
</feature>
<dbReference type="Proteomes" id="UP000094385">
    <property type="component" value="Unassembled WGS sequence"/>
</dbReference>
<name>A0A1E3Q5F7_LIPST</name>
<keyword evidence="4" id="KW-1185">Reference proteome</keyword>
<proteinExistence type="predicted"/>
<evidence type="ECO:0000256" key="2">
    <source>
        <dbReference type="SAM" id="Phobius"/>
    </source>
</evidence>
<sequence length="237" mass="26088">MASDSDSRPTPELERPQITGDLKFNAVSGNRETNDHKKADFTSDDSTSDALEKQYAIITWDGPDDKDNPMNMSNLRKWAVTLIVSISGLNLVTIYTIPAELHGASAAVLQTAIRDSVRDGLLRHNKQELLRRIIPIGESTISSTDVLGEGSTKTPDGGFRYNDPSTGRQELALIIETGVSGTYQQLRADINVWLSHIHCRAAILLWFKESPSFKNPTNAVAYSVNDPPAFDHAMQHA</sequence>